<dbReference type="InterPro" id="IPR001810">
    <property type="entry name" value="F-box_dom"/>
</dbReference>
<organism evidence="4 5">
    <name type="scientific">Tagetes erecta</name>
    <name type="common">African marigold</name>
    <dbReference type="NCBI Taxonomy" id="13708"/>
    <lineage>
        <taxon>Eukaryota</taxon>
        <taxon>Viridiplantae</taxon>
        <taxon>Streptophyta</taxon>
        <taxon>Embryophyta</taxon>
        <taxon>Tracheophyta</taxon>
        <taxon>Spermatophyta</taxon>
        <taxon>Magnoliopsida</taxon>
        <taxon>eudicotyledons</taxon>
        <taxon>Gunneridae</taxon>
        <taxon>Pentapetalae</taxon>
        <taxon>asterids</taxon>
        <taxon>campanulids</taxon>
        <taxon>Asterales</taxon>
        <taxon>Asteraceae</taxon>
        <taxon>Asteroideae</taxon>
        <taxon>Heliantheae alliance</taxon>
        <taxon>Tageteae</taxon>
        <taxon>Tagetes</taxon>
    </lineage>
</organism>
<dbReference type="InterPro" id="IPR024752">
    <property type="entry name" value="Myb/SANT-like_dom"/>
</dbReference>
<protein>
    <submittedName>
        <fullName evidence="4">Uncharacterized protein</fullName>
    </submittedName>
</protein>
<gene>
    <name evidence="4" type="ORF">QVD17_23845</name>
</gene>
<reference evidence="4" key="1">
    <citation type="journal article" date="2023" name="bioRxiv">
        <title>Improved chromosome-level genome assembly for marigold (Tagetes erecta).</title>
        <authorList>
            <person name="Jiang F."/>
            <person name="Yuan L."/>
            <person name="Wang S."/>
            <person name="Wang H."/>
            <person name="Xu D."/>
            <person name="Wang A."/>
            <person name="Fan W."/>
        </authorList>
    </citation>
    <scope>NUCLEOTIDE SEQUENCE</scope>
    <source>
        <strain evidence="4">WSJ</strain>
        <tissue evidence="4">Leaf</tissue>
    </source>
</reference>
<evidence type="ECO:0000313" key="5">
    <source>
        <dbReference type="Proteomes" id="UP001229421"/>
    </source>
</evidence>
<dbReference type="SUPFAM" id="SSF52047">
    <property type="entry name" value="RNI-like"/>
    <property type="match status" value="1"/>
</dbReference>
<dbReference type="InterPro" id="IPR032675">
    <property type="entry name" value="LRR_dom_sf"/>
</dbReference>
<dbReference type="PANTHER" id="PTHR46929:SF4">
    <property type="entry name" value="MYB_SANT-LIKE DOMAIN-CONTAINING PROTEIN"/>
    <property type="match status" value="1"/>
</dbReference>
<feature type="domain" description="Myb/SANT-like" evidence="2">
    <location>
        <begin position="560"/>
        <end position="656"/>
    </location>
</feature>
<dbReference type="Gene3D" id="3.80.10.10">
    <property type="entry name" value="Ribonuclease Inhibitor"/>
    <property type="match status" value="1"/>
</dbReference>
<evidence type="ECO:0000259" key="3">
    <source>
        <dbReference type="Pfam" id="PF24758"/>
    </source>
</evidence>
<keyword evidence="5" id="KW-1185">Reference proteome</keyword>
<dbReference type="Pfam" id="PF12776">
    <property type="entry name" value="Myb_DNA-bind_3"/>
    <property type="match status" value="1"/>
</dbReference>
<dbReference type="PANTHER" id="PTHR46929">
    <property type="entry name" value="EXPRESSED PROTEIN"/>
    <property type="match status" value="1"/>
</dbReference>
<feature type="domain" description="F-box" evidence="1">
    <location>
        <begin position="12"/>
        <end position="52"/>
    </location>
</feature>
<dbReference type="Proteomes" id="UP001229421">
    <property type="component" value="Unassembled WGS sequence"/>
</dbReference>
<feature type="domain" description="F-box/LRR-repeat protein 15/At3g58940/PEG3-like LRR" evidence="3">
    <location>
        <begin position="105"/>
        <end position="266"/>
    </location>
</feature>
<dbReference type="EMBL" id="JAUHHV010000006">
    <property type="protein sequence ID" value="KAK1421486.1"/>
    <property type="molecule type" value="Genomic_DNA"/>
</dbReference>
<evidence type="ECO:0000259" key="1">
    <source>
        <dbReference type="Pfam" id="PF00646"/>
    </source>
</evidence>
<evidence type="ECO:0000313" key="4">
    <source>
        <dbReference type="EMBL" id="KAK1421486.1"/>
    </source>
</evidence>
<accession>A0AAD8NUR0</accession>
<dbReference type="InterPro" id="IPR055411">
    <property type="entry name" value="LRR_FXL15/At3g58940/PEG3-like"/>
</dbReference>
<dbReference type="InterPro" id="IPR036047">
    <property type="entry name" value="F-box-like_dom_sf"/>
</dbReference>
<evidence type="ECO:0000259" key="2">
    <source>
        <dbReference type="Pfam" id="PF12776"/>
    </source>
</evidence>
<dbReference type="Pfam" id="PF00646">
    <property type="entry name" value="F-box"/>
    <property type="match status" value="1"/>
</dbReference>
<proteinExistence type="predicted"/>
<comment type="caution">
    <text evidence="4">The sequence shown here is derived from an EMBL/GenBank/DDBJ whole genome shotgun (WGS) entry which is preliminary data.</text>
</comment>
<dbReference type="AlphaFoldDB" id="A0AAD8NUR0"/>
<name>A0AAD8NUR0_TARER</name>
<dbReference type="SUPFAM" id="SSF81383">
    <property type="entry name" value="F-box domain"/>
    <property type="match status" value="1"/>
</dbReference>
<dbReference type="Pfam" id="PF24758">
    <property type="entry name" value="LRR_At5g56370"/>
    <property type="match status" value="1"/>
</dbReference>
<sequence length="856" mass="98072">MMDSEFGDMDHISELPECIVHHILSSFDTLPPVELVRMSVLSKNWFDLTASFPMLDFTMHSFISRQSFYHYVEYTTSRFCHQNLIAHTFTLTTILHDPKELDIVNRCIELVLTKGVEALEINLVYTTDVQMCRLPDMLLSVSVMKTLNISGCELPSSLMLGVVKLTSLIQLTLNDVSIDEDAIKCVTTGCPLLQVFEVNNCDGFKYFCVYGHQNLQRILITWNVHVERIDIEAPNLSHLVVACSHDRGTPEMNLAACKKLTEVTYFGHPLPKSNGCDNFLSNFPFIDSLFLFTRYKGNNLKLSSNALRTLMLHSHCELEDIEFKTPNLELFIYSHKNNTPCPQIVEVLSLWPLIGHSTHLKGCMQCYPNGCIDALWFQKLRLFFDKKNGFKVLNLYIHAVDSQKFKELEELKTTELPPYDLEHVELQLGTHEESSANVAFVDAVLWCCRPRSLTLISSNPLTDFKEQSEVVKFTYEKLVQQEDQGHKNIQIVSPASSLLMDLPREGKAITFKKREPAIISAEGHNPRRNTIHLCRFRPYSDSKKFNMSKPESIRKKEQLKWTNNMDNAFIQSMITQQDNGNRINGTFTSLAYKNMVQELSTKLQMDFTKNHLKNRLKTLKERFSQWYDLFRETSLSGFSWNSTTQLIEADDEVWDALIATKPEVAALKTKKVTNFNEMLELFARDQASGAHVKTAKERNAQLQKNDNTETFPELDDFLTVDVVTMESQYNIDNDIEVVNPCSSHELPSSAKKCKNRKRKVEDLTSNIMNEVDTMANAILEGNKIIQETNKILERVCHREYTGKEIYNELELIGLDSDEIPKAFNYLAANQAYARSLFSSPVHIRLGVLREMMGSCN</sequence>